<dbReference type="Pfam" id="PF01980">
    <property type="entry name" value="TrmO_N"/>
    <property type="match status" value="1"/>
</dbReference>
<dbReference type="InterPro" id="IPR036413">
    <property type="entry name" value="YaeB-like_sf"/>
</dbReference>
<comment type="caution">
    <text evidence="4">The sequence shown here is derived from an EMBL/GenBank/DDBJ whole genome shotgun (WGS) entry which is preliminary data.</text>
</comment>
<dbReference type="SUPFAM" id="SSF118196">
    <property type="entry name" value="YaeB-like"/>
    <property type="match status" value="1"/>
</dbReference>
<dbReference type="Proteomes" id="UP000287766">
    <property type="component" value="Unassembled WGS sequence"/>
</dbReference>
<dbReference type="GO" id="GO:0089715">
    <property type="term" value="F:tRNA (L-threonylcarbamoyladenosine(37)-C2) methyltransferase activity"/>
    <property type="evidence" value="ECO:0007669"/>
    <property type="project" value="TreeGrafter"/>
</dbReference>
<keyword evidence="4" id="KW-0808">Transferase</keyword>
<keyword evidence="1" id="KW-0949">S-adenosyl-L-methionine</keyword>
<dbReference type="Gene3D" id="2.40.30.70">
    <property type="entry name" value="YaeB-like"/>
    <property type="match status" value="1"/>
</dbReference>
<dbReference type="NCBIfam" id="TIGR00104">
    <property type="entry name" value="tRNA_TsaA"/>
    <property type="match status" value="1"/>
</dbReference>
<dbReference type="InterPro" id="IPR040372">
    <property type="entry name" value="YaeB-like"/>
</dbReference>
<dbReference type="InterPro" id="IPR036414">
    <property type="entry name" value="YaeB_N_sf"/>
</dbReference>
<dbReference type="GO" id="GO:0032259">
    <property type="term" value="P:methylation"/>
    <property type="evidence" value="ECO:0007669"/>
    <property type="project" value="UniProtKB-KW"/>
</dbReference>
<accession>A0A7Z7EV42</accession>
<dbReference type="Pfam" id="PF18389">
    <property type="entry name" value="TrmO_C"/>
    <property type="match status" value="1"/>
</dbReference>
<dbReference type="PROSITE" id="PS51668">
    <property type="entry name" value="TSAA_2"/>
    <property type="match status" value="1"/>
</dbReference>
<name>A0A7Z7EV42_9GAMM</name>
<dbReference type="PROSITE" id="PS01318">
    <property type="entry name" value="TSAA_1"/>
    <property type="match status" value="1"/>
</dbReference>
<dbReference type="CDD" id="cd09281">
    <property type="entry name" value="UPF0066"/>
    <property type="match status" value="1"/>
</dbReference>
<dbReference type="InterPro" id="IPR041369">
    <property type="entry name" value="TrmO_C"/>
</dbReference>
<comment type="similarity">
    <text evidence="2">Belongs to the tRNA methyltransferase O family.</text>
</comment>
<proteinExistence type="inferred from homology"/>
<dbReference type="InterPro" id="IPR023368">
    <property type="entry name" value="UPF0066_cons_site"/>
</dbReference>
<dbReference type="PANTHER" id="PTHR12818">
    <property type="entry name" value="TRNA (ADENINE(37)-N6)-METHYLTRANSFERASE"/>
    <property type="match status" value="1"/>
</dbReference>
<evidence type="ECO:0000259" key="3">
    <source>
        <dbReference type="PROSITE" id="PS51668"/>
    </source>
</evidence>
<keyword evidence="5" id="KW-1185">Reference proteome</keyword>
<dbReference type="AlphaFoldDB" id="A0A7Z7EV42"/>
<evidence type="ECO:0000256" key="1">
    <source>
        <dbReference type="ARBA" id="ARBA00022691"/>
    </source>
</evidence>
<evidence type="ECO:0000313" key="4">
    <source>
        <dbReference type="EMBL" id="RUO42294.1"/>
    </source>
</evidence>
<keyword evidence="4" id="KW-0489">Methyltransferase</keyword>
<organism evidence="4 5">
    <name type="scientific">Pseudidiomarina aestuarii</name>
    <dbReference type="NCBI Taxonomy" id="624146"/>
    <lineage>
        <taxon>Bacteria</taxon>
        <taxon>Pseudomonadati</taxon>
        <taxon>Pseudomonadota</taxon>
        <taxon>Gammaproteobacteria</taxon>
        <taxon>Alteromonadales</taxon>
        <taxon>Idiomarinaceae</taxon>
        <taxon>Pseudidiomarina</taxon>
    </lineage>
</organism>
<evidence type="ECO:0000313" key="5">
    <source>
        <dbReference type="Proteomes" id="UP000287766"/>
    </source>
</evidence>
<dbReference type="EMBL" id="PIPR01000001">
    <property type="protein sequence ID" value="RUO42294.1"/>
    <property type="molecule type" value="Genomic_DNA"/>
</dbReference>
<dbReference type="InterPro" id="IPR023370">
    <property type="entry name" value="TrmO-like_N"/>
</dbReference>
<reference evidence="5" key="1">
    <citation type="journal article" date="2018" name="Front. Microbiol.">
        <title>Genome-Based Analysis Reveals the Taxonomy and Diversity of the Family Idiomarinaceae.</title>
        <authorList>
            <person name="Liu Y."/>
            <person name="Lai Q."/>
            <person name="Shao Z."/>
        </authorList>
    </citation>
    <scope>NUCLEOTIDE SEQUENCE [LARGE SCALE GENOMIC DNA]</scope>
    <source>
        <strain evidence="5">KYW314</strain>
    </source>
</reference>
<evidence type="ECO:0000256" key="2">
    <source>
        <dbReference type="ARBA" id="ARBA00033753"/>
    </source>
</evidence>
<gene>
    <name evidence="4" type="primary">tsaA</name>
    <name evidence="4" type="ORF">CWE22_03465</name>
</gene>
<protein>
    <submittedName>
        <fullName evidence="4">tRNA (N6-threonylcarbamoyladenosine(37)-N6)-methyltransferase TrmO</fullName>
    </submittedName>
</protein>
<dbReference type="PANTHER" id="PTHR12818:SF0">
    <property type="entry name" value="TRNA (ADENINE(37)-N6)-METHYLTRANSFERASE"/>
    <property type="match status" value="1"/>
</dbReference>
<dbReference type="Gene3D" id="3.30.2310.10">
    <property type="entry name" value="YaeB-like"/>
    <property type="match status" value="1"/>
</dbReference>
<feature type="domain" description="TsaA-like" evidence="3">
    <location>
        <begin position="1"/>
        <end position="142"/>
    </location>
</feature>
<sequence length="231" mass="25761">MEPIGYVESPYPQKFAVPRQPGLVTAAVASIRLQGPYAHPDCVRELSTFSHIWVLFLFSETLASGWKPLVRPPRLGGNVRTGVFASRATYRPNGIGMSVVPLQGIRHTSSATYIDVLGSDWVDGTPVIDIKPYLPYAEAIPQAIAGYADSRPTSALTTVFTQEAQHQLGQFEAEYPQLALLIEQVLAQDPRPAYKKQEHQNKVYGMTLYDINIQWRVENEQNIVMSISKDF</sequence>